<dbReference type="InterPro" id="IPR051915">
    <property type="entry name" value="Cellulose_Degrad_GH3"/>
</dbReference>
<evidence type="ECO:0000256" key="4">
    <source>
        <dbReference type="ARBA" id="ARBA00022729"/>
    </source>
</evidence>
<keyword evidence="9" id="KW-0624">Polysaccharide degradation</keyword>
<feature type="signal peptide" evidence="10">
    <location>
        <begin position="1"/>
        <end position="18"/>
    </location>
</feature>
<evidence type="ECO:0000313" key="12">
    <source>
        <dbReference type="EMBL" id="KAH6647663.1"/>
    </source>
</evidence>
<keyword evidence="4 10" id="KW-0732">Signal</keyword>
<proteinExistence type="inferred from homology"/>
<evidence type="ECO:0000256" key="5">
    <source>
        <dbReference type="ARBA" id="ARBA00022801"/>
    </source>
</evidence>
<dbReference type="PANTHER" id="PTHR30620">
    <property type="entry name" value="PERIPLASMIC BETA-GLUCOSIDASE-RELATED"/>
    <property type="match status" value="1"/>
</dbReference>
<comment type="caution">
    <text evidence="12">The sequence shown here is derived from an EMBL/GenBank/DDBJ whole genome shotgun (WGS) entry which is preliminary data.</text>
</comment>
<evidence type="ECO:0000256" key="2">
    <source>
        <dbReference type="ARBA" id="ARBA00005336"/>
    </source>
</evidence>
<feature type="domain" description="Fibronectin type III-like" evidence="11">
    <location>
        <begin position="701"/>
        <end position="770"/>
    </location>
</feature>
<protein>
    <recommendedName>
        <fullName evidence="3">beta-glucosidase</fullName>
        <ecNumber evidence="3">3.2.1.21</ecNumber>
    </recommendedName>
</protein>
<sequence length="782" mass="84204">MLRSLSFSISLFLAQAYAQYSTGNGTSSNGTQPLYKDASASIDDRVEDLLSRMTIEEKTSQLVQGDIRNWLNITDGSFNETGLEWSTQYRGGSYYVGVPISWDLLSDNIKIGQDYSTYNTRLGIPPWVQSEAIHGFLIPNATIFNSPIAYACSFNPELVEKMAGAIAQEALTLGVNQLFAPLADLARELRFGRVEETFGEDPHLTGEIAYSYVKGLQAGGVAAMVKHFAAFATPEQGINTGPVHGGKRELLTTYLPSFKRAIIDAEALSIMSAYHSYDGVPAVADKYILTDILRDSWGYKYFVMSDAGGTDRLCNAFFMCESSPIDSEAVVNYALPAGNDVEMGGGSWNFEKIPEMVASGKLSVDIVDEAVRRTLRAKFKIGLFERPYAGVSADEQSKYINTPESVALARQLDAESIVLLENHESVLPLSKEANIAVIGPMGHGYMNYGDYVPYQASLRGVTPYDGIKAASSGTVTFTQGCVRWSPDESGFDEAVAAAEAADVAVVVVGTWSRDQNELWAGLNATTGEHIDVNDLHLVGAMPGLVKAIIDTGKPTVVVFSSGKPVTEPWISEEAAALVQQFYPSEQGGNALADVLFGDHNPSGKLSVGFPVDIGNAPVFYDYLNSGRAWPNPGEVYANGTMKFGSNYVLSTPIPLYEFGYGLSYSTFDYSDVTLSQSTASASDTVTVSVDVTNNSTLDGTEVVQLYVKDLIASVVVPNIQLKGFAKVAIAAGATETVSFELKVADLGVWNLTYDYVVEPGNFTVFAGSSSADLRSNTTLTVA</sequence>
<accession>A0A9P8UD47</accession>
<evidence type="ECO:0000313" key="13">
    <source>
        <dbReference type="Proteomes" id="UP000758603"/>
    </source>
</evidence>
<evidence type="ECO:0000256" key="8">
    <source>
        <dbReference type="ARBA" id="ARBA00023295"/>
    </source>
</evidence>
<dbReference type="EC" id="3.2.1.21" evidence="3"/>
<dbReference type="GO" id="GO:0008422">
    <property type="term" value="F:beta-glucosidase activity"/>
    <property type="evidence" value="ECO:0007669"/>
    <property type="project" value="UniProtKB-EC"/>
</dbReference>
<evidence type="ECO:0000256" key="7">
    <source>
        <dbReference type="ARBA" id="ARBA00023277"/>
    </source>
</evidence>
<keyword evidence="8" id="KW-0326">Glycosidase</keyword>
<evidence type="ECO:0000256" key="3">
    <source>
        <dbReference type="ARBA" id="ARBA00012744"/>
    </source>
</evidence>
<comment type="similarity">
    <text evidence="2">Belongs to the glycosyl hydrolase 3 family.</text>
</comment>
<dbReference type="AlphaFoldDB" id="A0A9P8UD47"/>
<evidence type="ECO:0000259" key="11">
    <source>
        <dbReference type="SMART" id="SM01217"/>
    </source>
</evidence>
<feature type="chain" id="PRO_5040505596" description="beta-glucosidase" evidence="10">
    <location>
        <begin position="19"/>
        <end position="782"/>
    </location>
</feature>
<name>A0A9P8UD47_9PEZI</name>
<dbReference type="OrthoDB" id="2123594at2759"/>
<dbReference type="PRINTS" id="PR00133">
    <property type="entry name" value="GLHYDRLASE3"/>
</dbReference>
<dbReference type="Gene3D" id="3.40.50.1700">
    <property type="entry name" value="Glycoside hydrolase family 3 C-terminal domain"/>
    <property type="match status" value="1"/>
</dbReference>
<dbReference type="SUPFAM" id="SSF51445">
    <property type="entry name" value="(Trans)glycosidases"/>
    <property type="match status" value="1"/>
</dbReference>
<comment type="catalytic activity">
    <reaction evidence="1">
        <text>Hydrolysis of terminal, non-reducing beta-D-glucosyl residues with release of beta-D-glucose.</text>
        <dbReference type="EC" id="3.2.1.21"/>
    </reaction>
</comment>
<evidence type="ECO:0000256" key="6">
    <source>
        <dbReference type="ARBA" id="ARBA00023180"/>
    </source>
</evidence>
<dbReference type="InterPro" id="IPR002772">
    <property type="entry name" value="Glyco_hydro_3_C"/>
</dbReference>
<dbReference type="InterPro" id="IPR001764">
    <property type="entry name" value="Glyco_hydro_3_N"/>
</dbReference>
<evidence type="ECO:0000256" key="9">
    <source>
        <dbReference type="ARBA" id="ARBA00023326"/>
    </source>
</evidence>
<gene>
    <name evidence="12" type="ORF">BKA67DRAFT_578200</name>
</gene>
<evidence type="ECO:0000256" key="10">
    <source>
        <dbReference type="SAM" id="SignalP"/>
    </source>
</evidence>
<organism evidence="12 13">
    <name type="scientific">Truncatella angustata</name>
    <dbReference type="NCBI Taxonomy" id="152316"/>
    <lineage>
        <taxon>Eukaryota</taxon>
        <taxon>Fungi</taxon>
        <taxon>Dikarya</taxon>
        <taxon>Ascomycota</taxon>
        <taxon>Pezizomycotina</taxon>
        <taxon>Sordariomycetes</taxon>
        <taxon>Xylariomycetidae</taxon>
        <taxon>Amphisphaeriales</taxon>
        <taxon>Sporocadaceae</taxon>
        <taxon>Truncatella</taxon>
    </lineage>
</organism>
<dbReference type="InterPro" id="IPR036881">
    <property type="entry name" value="Glyco_hydro_3_C_sf"/>
</dbReference>
<keyword evidence="6" id="KW-0325">Glycoprotein</keyword>
<dbReference type="InterPro" id="IPR026891">
    <property type="entry name" value="Fn3-like"/>
</dbReference>
<keyword evidence="5 12" id="KW-0378">Hydrolase</keyword>
<dbReference type="Pfam" id="PF01915">
    <property type="entry name" value="Glyco_hydro_3_C"/>
    <property type="match status" value="1"/>
</dbReference>
<dbReference type="FunFam" id="3.20.20.300:FF:000007">
    <property type="entry name" value="Lysosomal beta glucosidase"/>
    <property type="match status" value="1"/>
</dbReference>
<dbReference type="SUPFAM" id="SSF52279">
    <property type="entry name" value="Beta-D-glucan exohydrolase, C-terminal domain"/>
    <property type="match status" value="1"/>
</dbReference>
<dbReference type="FunFam" id="2.60.40.10:FF:000495">
    <property type="entry name" value="Periplasmic beta-glucosidase"/>
    <property type="match status" value="1"/>
</dbReference>
<dbReference type="PANTHER" id="PTHR30620:SF117">
    <property type="entry name" value="BETA-1,4-XYLOSIDASE (EUROFUNG)"/>
    <property type="match status" value="1"/>
</dbReference>
<dbReference type="SMART" id="SM01217">
    <property type="entry name" value="Fn3_like"/>
    <property type="match status" value="1"/>
</dbReference>
<dbReference type="Pfam" id="PF00933">
    <property type="entry name" value="Glyco_hydro_3"/>
    <property type="match status" value="1"/>
</dbReference>
<evidence type="ECO:0000256" key="1">
    <source>
        <dbReference type="ARBA" id="ARBA00000448"/>
    </source>
</evidence>
<dbReference type="EMBL" id="JAGPXC010000008">
    <property type="protein sequence ID" value="KAH6647663.1"/>
    <property type="molecule type" value="Genomic_DNA"/>
</dbReference>
<dbReference type="InterPro" id="IPR013783">
    <property type="entry name" value="Ig-like_fold"/>
</dbReference>
<dbReference type="Proteomes" id="UP000758603">
    <property type="component" value="Unassembled WGS sequence"/>
</dbReference>
<dbReference type="GO" id="GO:0009251">
    <property type="term" value="P:glucan catabolic process"/>
    <property type="evidence" value="ECO:0007669"/>
    <property type="project" value="TreeGrafter"/>
</dbReference>
<dbReference type="Pfam" id="PF14310">
    <property type="entry name" value="Fn3-like"/>
    <property type="match status" value="1"/>
</dbReference>
<dbReference type="InterPro" id="IPR036962">
    <property type="entry name" value="Glyco_hydro_3_N_sf"/>
</dbReference>
<dbReference type="Gene3D" id="3.20.20.300">
    <property type="entry name" value="Glycoside hydrolase, family 3, N-terminal domain"/>
    <property type="match status" value="1"/>
</dbReference>
<keyword evidence="13" id="KW-1185">Reference proteome</keyword>
<dbReference type="Gene3D" id="2.60.40.10">
    <property type="entry name" value="Immunoglobulins"/>
    <property type="match status" value="1"/>
</dbReference>
<dbReference type="RefSeq" id="XP_045954175.1">
    <property type="nucleotide sequence ID" value="XM_046103683.1"/>
</dbReference>
<dbReference type="InterPro" id="IPR017853">
    <property type="entry name" value="GH"/>
</dbReference>
<dbReference type="FunFam" id="3.40.50.1700:FF:000009">
    <property type="entry name" value="Periplasmic beta-glucosidase"/>
    <property type="match status" value="1"/>
</dbReference>
<dbReference type="GeneID" id="70132574"/>
<keyword evidence="7" id="KW-0119">Carbohydrate metabolism</keyword>
<reference evidence="12" key="1">
    <citation type="journal article" date="2021" name="Nat. Commun.">
        <title>Genetic determinants of endophytism in the Arabidopsis root mycobiome.</title>
        <authorList>
            <person name="Mesny F."/>
            <person name="Miyauchi S."/>
            <person name="Thiergart T."/>
            <person name="Pickel B."/>
            <person name="Atanasova L."/>
            <person name="Karlsson M."/>
            <person name="Huettel B."/>
            <person name="Barry K.W."/>
            <person name="Haridas S."/>
            <person name="Chen C."/>
            <person name="Bauer D."/>
            <person name="Andreopoulos W."/>
            <person name="Pangilinan J."/>
            <person name="LaButti K."/>
            <person name="Riley R."/>
            <person name="Lipzen A."/>
            <person name="Clum A."/>
            <person name="Drula E."/>
            <person name="Henrissat B."/>
            <person name="Kohler A."/>
            <person name="Grigoriev I.V."/>
            <person name="Martin F.M."/>
            <person name="Hacquard S."/>
        </authorList>
    </citation>
    <scope>NUCLEOTIDE SEQUENCE</scope>
    <source>
        <strain evidence="12">MPI-SDFR-AT-0073</strain>
    </source>
</reference>